<dbReference type="RefSeq" id="XP_002420283.1">
    <property type="nucleotide sequence ID" value="XM_002420238.1"/>
</dbReference>
<evidence type="ECO:0000313" key="4">
    <source>
        <dbReference type="Proteomes" id="UP000002605"/>
    </source>
</evidence>
<dbReference type="PANTHER" id="PTHR37450">
    <property type="entry name" value="CIPC PROTEIN"/>
    <property type="match status" value="1"/>
</dbReference>
<dbReference type="InterPro" id="IPR022234">
    <property type="entry name" value="DUF3759"/>
</dbReference>
<dbReference type="HOGENOM" id="CLU_1815522_0_0_1"/>
<accession>B9WF51</accession>
<proteinExistence type="predicted"/>
<name>B9WF51_CANDC</name>
<dbReference type="Pfam" id="PF12585">
    <property type="entry name" value="DUF3759"/>
    <property type="match status" value="1"/>
</dbReference>
<evidence type="ECO:0000313" key="2">
    <source>
        <dbReference type="CGD" id="CAL0000166729"/>
    </source>
</evidence>
<dbReference type="GeneID" id="8047793"/>
<feature type="region of interest" description="Disordered" evidence="1">
    <location>
        <begin position="1"/>
        <end position="53"/>
    </location>
</feature>
<dbReference type="PANTHER" id="PTHR37450:SF1">
    <property type="entry name" value="CIPC PROTEIN"/>
    <property type="match status" value="1"/>
</dbReference>
<evidence type="ECO:0000313" key="3">
    <source>
        <dbReference type="EMBL" id="CAX42507.1"/>
    </source>
</evidence>
<organism evidence="3 4">
    <name type="scientific">Candida dubliniensis (strain CD36 / ATCC MYA-646 / CBS 7987 / NCPF 3949 / NRRL Y-17841)</name>
    <name type="common">Yeast</name>
    <dbReference type="NCBI Taxonomy" id="573826"/>
    <lineage>
        <taxon>Eukaryota</taxon>
        <taxon>Fungi</taxon>
        <taxon>Dikarya</taxon>
        <taxon>Ascomycota</taxon>
        <taxon>Saccharomycotina</taxon>
        <taxon>Pichiomycetes</taxon>
        <taxon>Debaryomycetaceae</taxon>
        <taxon>Candida/Lodderomyces clade</taxon>
        <taxon>Candida</taxon>
    </lineage>
</organism>
<feature type="compositionally biased region" description="Polar residues" evidence="1">
    <location>
        <begin position="41"/>
        <end position="50"/>
    </location>
</feature>
<reference evidence="3 4" key="1">
    <citation type="journal article" date="2009" name="Genome Res.">
        <title>Comparative genomics of the fungal pathogens Candida dubliniensis and Candida albicans.</title>
        <authorList>
            <person name="Jackson A.P."/>
            <person name="Gamble J.A."/>
            <person name="Yeomans T."/>
            <person name="Moran G.P."/>
            <person name="Saunders D."/>
            <person name="Harris D."/>
            <person name="Aslett M."/>
            <person name="Barrell J.F."/>
            <person name="Butler G."/>
            <person name="Citiulo F."/>
            <person name="Coleman D.C."/>
            <person name="de Groot P.W.J."/>
            <person name="Goodwin T.J."/>
            <person name="Quail M.A."/>
            <person name="McQuillan J."/>
            <person name="Munro C.A."/>
            <person name="Pain A."/>
            <person name="Poulter R.T."/>
            <person name="Rajandream M.A."/>
            <person name="Renauld H."/>
            <person name="Spiering M.J."/>
            <person name="Tivey A."/>
            <person name="Gow N.A.R."/>
            <person name="Barrell B."/>
            <person name="Sullivan D.J."/>
            <person name="Berriman M."/>
        </authorList>
    </citation>
    <scope>NUCLEOTIDE SEQUENCE [LARGE SCALE GENOMIC DNA]</scope>
    <source>
        <strain evidence="4">CD36 / ATCC MYA-646 / CBS 7987 / NCPF 3949 / NRRL Y-17841</strain>
    </source>
</reference>
<dbReference type="OrthoDB" id="9895617at2759"/>
<sequence length="148" mass="16444">MSEIFKASHRRVYGHHSNSSSSSSSSSNSISMSPSGSASNRNSTTSGISDNRTKLSHDIVAGAASFEATRLFEDKHRKNGKPVSHAFAKKTLTAFASSEVDKLFEVKELSHLDKNQIKSEAIRMVEKEYETYYGGQKHWSPTFKPITW</sequence>
<dbReference type="AlphaFoldDB" id="B9WF51"/>
<dbReference type="Proteomes" id="UP000002605">
    <property type="component" value="Chromosome 4"/>
</dbReference>
<gene>
    <name evidence="2" type="ordered locus">Cd36_46430</name>
    <name evidence="3" type="ORF">CD36_46430</name>
</gene>
<dbReference type="KEGG" id="cdu:CD36_46430"/>
<dbReference type="EMBL" id="FM992691">
    <property type="protein sequence ID" value="CAX42507.1"/>
    <property type="molecule type" value="Genomic_DNA"/>
</dbReference>
<protein>
    <submittedName>
        <fullName evidence="3">CipC-like antibiotic response protein, putative</fullName>
    </submittedName>
</protein>
<evidence type="ECO:0000256" key="1">
    <source>
        <dbReference type="SAM" id="MobiDB-lite"/>
    </source>
</evidence>
<dbReference type="CGD" id="CAL0000166729">
    <property type="gene designation" value="Cd36_46430"/>
</dbReference>
<keyword evidence="4" id="KW-1185">Reference proteome</keyword>
<feature type="compositionally biased region" description="Low complexity" evidence="1">
    <location>
        <begin position="17"/>
        <end position="40"/>
    </location>
</feature>